<evidence type="ECO:0000313" key="7">
    <source>
        <dbReference type="Proteomes" id="UP000278792"/>
    </source>
</evidence>
<dbReference type="PROSITE" id="PS50005">
    <property type="entry name" value="TPR"/>
    <property type="match status" value="1"/>
</dbReference>
<reference evidence="6 7" key="1">
    <citation type="submission" date="2018-11" db="EMBL/GenBank/DDBJ databases">
        <title>Vibrio ponticus strain CAIM 1751 pathogenic for the snapper Lutjanus guttatus.</title>
        <authorList>
            <person name="Soto-Rodriguez S."/>
            <person name="Lozano-Olvera R."/>
            <person name="Gomez-Gil B."/>
        </authorList>
    </citation>
    <scope>NUCLEOTIDE SEQUENCE [LARGE SCALE GENOMIC DNA]</scope>
    <source>
        <strain evidence="6 7">CAIM 1751</strain>
    </source>
</reference>
<evidence type="ECO:0000313" key="6">
    <source>
        <dbReference type="EMBL" id="ROV61631.1"/>
    </source>
</evidence>
<feature type="repeat" description="TPR" evidence="3">
    <location>
        <begin position="54"/>
        <end position="87"/>
    </location>
</feature>
<organism evidence="6 7">
    <name type="scientific">Vibrio ponticus</name>
    <dbReference type="NCBI Taxonomy" id="265668"/>
    <lineage>
        <taxon>Bacteria</taxon>
        <taxon>Pseudomonadati</taxon>
        <taxon>Pseudomonadota</taxon>
        <taxon>Gammaproteobacteria</taxon>
        <taxon>Vibrionales</taxon>
        <taxon>Vibrionaceae</taxon>
        <taxon>Vibrio</taxon>
    </lineage>
</organism>
<keyword evidence="1" id="KW-0677">Repeat</keyword>
<dbReference type="Gene3D" id="1.25.40.10">
    <property type="entry name" value="Tetratricopeptide repeat domain"/>
    <property type="match status" value="1"/>
</dbReference>
<evidence type="ECO:0000256" key="2">
    <source>
        <dbReference type="ARBA" id="ARBA00022803"/>
    </source>
</evidence>
<dbReference type="Pfam" id="PF23914">
    <property type="entry name" value="TPR_CcmH_CycH"/>
    <property type="match status" value="1"/>
</dbReference>
<accession>A0A3N3E4G1</accession>
<dbReference type="Proteomes" id="UP000278792">
    <property type="component" value="Unassembled WGS sequence"/>
</dbReference>
<dbReference type="GO" id="GO:0005886">
    <property type="term" value="C:plasma membrane"/>
    <property type="evidence" value="ECO:0007669"/>
    <property type="project" value="TreeGrafter"/>
</dbReference>
<evidence type="ECO:0000259" key="4">
    <source>
        <dbReference type="Pfam" id="PF23914"/>
    </source>
</evidence>
<evidence type="ECO:0000256" key="1">
    <source>
        <dbReference type="ARBA" id="ARBA00022737"/>
    </source>
</evidence>
<comment type="caution">
    <text evidence="6">The sequence shown here is derived from an EMBL/GenBank/DDBJ whole genome shotgun (WGS) entry which is preliminary data.</text>
</comment>
<protein>
    <submittedName>
        <fullName evidence="6">Tetratricopeptide repeat protein</fullName>
    </submittedName>
</protein>
<dbReference type="AlphaFoldDB" id="A0A3N3E4G1"/>
<dbReference type="PANTHER" id="PTHR47870">
    <property type="entry name" value="CYTOCHROME C-TYPE BIOGENESIS PROTEIN CCMH"/>
    <property type="match status" value="1"/>
</dbReference>
<dbReference type="InterPro" id="IPR056413">
    <property type="entry name" value="TPR_CcmH_CycH"/>
</dbReference>
<dbReference type="EMBL" id="RKIK01000063">
    <property type="protein sequence ID" value="ROV58786.1"/>
    <property type="molecule type" value="Genomic_DNA"/>
</dbReference>
<feature type="domain" description="Cytochrome c-type biogenesis protein H TPR" evidence="4">
    <location>
        <begin position="38"/>
        <end position="159"/>
    </location>
</feature>
<dbReference type="SMART" id="SM00028">
    <property type="entry name" value="TPR"/>
    <property type="match status" value="1"/>
</dbReference>
<evidence type="ECO:0000256" key="3">
    <source>
        <dbReference type="PROSITE-ProRule" id="PRU00339"/>
    </source>
</evidence>
<evidence type="ECO:0000313" key="5">
    <source>
        <dbReference type="EMBL" id="ROV58786.1"/>
    </source>
</evidence>
<gene>
    <name evidence="6" type="ORF">EGH82_04555</name>
    <name evidence="5" type="ORF">EGH82_16810</name>
</gene>
<keyword evidence="2 3" id="KW-0802">TPR repeat</keyword>
<dbReference type="PANTHER" id="PTHR47870:SF2">
    <property type="entry name" value="FORMATE-DEPENDENT NITRITE REDUCTASE COMPLEX SUBUNIT NRFF"/>
    <property type="match status" value="1"/>
</dbReference>
<dbReference type="SUPFAM" id="SSF48452">
    <property type="entry name" value="TPR-like"/>
    <property type="match status" value="1"/>
</dbReference>
<dbReference type="RefSeq" id="WP_123780875.1">
    <property type="nucleotide sequence ID" value="NZ_RKIK01000007.1"/>
</dbReference>
<dbReference type="InterPro" id="IPR051263">
    <property type="entry name" value="C-type_cytochrome_biogenesis"/>
</dbReference>
<dbReference type="InterPro" id="IPR019734">
    <property type="entry name" value="TPR_rpt"/>
</dbReference>
<dbReference type="EMBL" id="RKIK01000007">
    <property type="protein sequence ID" value="ROV61631.1"/>
    <property type="molecule type" value="Genomic_DNA"/>
</dbReference>
<dbReference type="InterPro" id="IPR011990">
    <property type="entry name" value="TPR-like_helical_dom_sf"/>
</dbReference>
<sequence>MKKVLIASALLSVPVFWLLRGTPPEQDSVIVEPVSNQQQMLKLQHELQNDPNQADLWFQLGQGYLTQQEFDSALTCFDYALRLSESPTANQFSAKASALYYQQKQQMTKEVRLLLDRALQLDRDNLTALTLLASDHYISLRYAQAVAIWTQLLESQNPDLDRVAVIYALNQAKQML</sequence>
<name>A0A3N3E4G1_9VIBR</name>
<proteinExistence type="predicted"/>